<keyword evidence="8" id="KW-1185">Reference proteome</keyword>
<dbReference type="EMBL" id="KN880629">
    <property type="protein sequence ID" value="KIY64566.1"/>
    <property type="molecule type" value="Genomic_DNA"/>
</dbReference>
<dbReference type="STRING" id="1314674.A0A0D7B4W3"/>
<dbReference type="SUPFAM" id="SSF50978">
    <property type="entry name" value="WD40 repeat-like"/>
    <property type="match status" value="1"/>
</dbReference>
<name>A0A0D7B4W3_9AGAR</name>
<evidence type="ECO:0000256" key="1">
    <source>
        <dbReference type="ARBA" id="ARBA00004123"/>
    </source>
</evidence>
<keyword evidence="3 6" id="KW-0853">WD repeat</keyword>
<dbReference type="PANTHER" id="PTHR19861:SF0">
    <property type="entry name" value="WD REPEAT-CONTAINING PROTEIN 82"/>
    <property type="match status" value="1"/>
</dbReference>
<dbReference type="Proteomes" id="UP000054007">
    <property type="component" value="Unassembled WGS sequence"/>
</dbReference>
<dbReference type="GO" id="GO:0003682">
    <property type="term" value="F:chromatin binding"/>
    <property type="evidence" value="ECO:0007669"/>
    <property type="project" value="TreeGrafter"/>
</dbReference>
<evidence type="ECO:0000256" key="4">
    <source>
        <dbReference type="ARBA" id="ARBA00022737"/>
    </source>
</evidence>
<comment type="subcellular location">
    <subcellularLocation>
        <location evidence="1">Nucleus</location>
    </subcellularLocation>
</comment>
<evidence type="ECO:0000256" key="3">
    <source>
        <dbReference type="ARBA" id="ARBA00022574"/>
    </source>
</evidence>
<evidence type="ECO:0000256" key="6">
    <source>
        <dbReference type="PROSITE-ProRule" id="PRU00221"/>
    </source>
</evidence>
<dbReference type="InterPro" id="IPR015943">
    <property type="entry name" value="WD40/YVTN_repeat-like_dom_sf"/>
</dbReference>
<dbReference type="PROSITE" id="PS50082">
    <property type="entry name" value="WD_REPEATS_2"/>
    <property type="match status" value="2"/>
</dbReference>
<evidence type="ECO:0000313" key="8">
    <source>
        <dbReference type="Proteomes" id="UP000054007"/>
    </source>
</evidence>
<reference evidence="7 8" key="1">
    <citation type="journal article" date="2015" name="Fungal Genet. Biol.">
        <title>Evolution of novel wood decay mechanisms in Agaricales revealed by the genome sequences of Fistulina hepatica and Cylindrobasidium torrendii.</title>
        <authorList>
            <person name="Floudas D."/>
            <person name="Held B.W."/>
            <person name="Riley R."/>
            <person name="Nagy L.G."/>
            <person name="Koehler G."/>
            <person name="Ransdell A.S."/>
            <person name="Younus H."/>
            <person name="Chow J."/>
            <person name="Chiniquy J."/>
            <person name="Lipzen A."/>
            <person name="Tritt A."/>
            <person name="Sun H."/>
            <person name="Haridas S."/>
            <person name="LaButti K."/>
            <person name="Ohm R.A."/>
            <person name="Kues U."/>
            <person name="Blanchette R.A."/>
            <person name="Grigoriev I.V."/>
            <person name="Minto R.E."/>
            <person name="Hibbett D.S."/>
        </authorList>
    </citation>
    <scope>NUCLEOTIDE SEQUENCE [LARGE SCALE GENOMIC DNA]</scope>
    <source>
        <strain evidence="7 8">FP15055 ss-10</strain>
    </source>
</reference>
<sequence>MPPQPGPSKPPAPTVALSHSIMTKLKPARVFSNIIDLPPEGSAHGQKQPALPPRQITGLSFDDRGDQLVSSADDESFRLFNCKTGKHLKTFYSKKYGVDLPRFTHKNTAILHASTKEDDTIRYHSLHDNKYLQYFKGHKARVVSLEMSPMDDGFLSASEDLTVRLWDLRAPACRGLLNVPGVPVTAWDPNGVVFAVGVNAYSQIMLYDTGNFDKKPFISISLVDRSLERISFPPRPIYMTSLSFSSDGKYILAGCSGNAHYIMDSFDGTVLAKLVGHQGLERRSENAQPTMHPQKGISGEEVSWTPDSKFIVGGSVDGKIYTWDVSGIPPSDPAHPPAIPLAIHPISAVDGHPGAARCVRFNPRFAMMATASSELAMWLPEPGGDIEETAAELLGKRKAPSS</sequence>
<dbReference type="InterPro" id="IPR037867">
    <property type="entry name" value="Swd2/WDR82"/>
</dbReference>
<accession>A0A0D7B4W3</accession>
<dbReference type="SMART" id="SM00320">
    <property type="entry name" value="WD40"/>
    <property type="match status" value="4"/>
</dbReference>
<dbReference type="PROSITE" id="PS50294">
    <property type="entry name" value="WD_REPEATS_REGION"/>
    <property type="match status" value="1"/>
</dbReference>
<gene>
    <name evidence="7" type="ORF">CYLTODRAFT_401650</name>
</gene>
<feature type="repeat" description="WD" evidence="6">
    <location>
        <begin position="135"/>
        <end position="169"/>
    </location>
</feature>
<dbReference type="FunFam" id="2.130.10.10:FF:001194">
    <property type="entry name" value="Unplaced genomic scaffold supercont1.1, whole genome shotgun sequence"/>
    <property type="match status" value="1"/>
</dbReference>
<dbReference type="OrthoDB" id="27537at2759"/>
<dbReference type="InterPro" id="IPR036322">
    <property type="entry name" value="WD40_repeat_dom_sf"/>
</dbReference>
<proteinExistence type="inferred from homology"/>
<keyword evidence="4" id="KW-0677">Repeat</keyword>
<protein>
    <submittedName>
        <fullName evidence="7">WD40 repeat-like protein</fullName>
    </submittedName>
</protein>
<evidence type="ECO:0000256" key="5">
    <source>
        <dbReference type="ARBA" id="ARBA00023242"/>
    </source>
</evidence>
<dbReference type="GO" id="GO:0048188">
    <property type="term" value="C:Set1C/COMPASS complex"/>
    <property type="evidence" value="ECO:0007669"/>
    <property type="project" value="TreeGrafter"/>
</dbReference>
<dbReference type="GO" id="GO:0016070">
    <property type="term" value="P:RNA metabolic process"/>
    <property type="evidence" value="ECO:0007669"/>
    <property type="project" value="UniProtKB-ARBA"/>
</dbReference>
<dbReference type="AlphaFoldDB" id="A0A0D7B4W3"/>
<dbReference type="Gene3D" id="2.130.10.10">
    <property type="entry name" value="YVTN repeat-like/Quinoprotein amine dehydrogenase"/>
    <property type="match status" value="2"/>
</dbReference>
<keyword evidence="5" id="KW-0539">Nucleus</keyword>
<dbReference type="InterPro" id="IPR001680">
    <property type="entry name" value="WD40_rpt"/>
</dbReference>
<dbReference type="PANTHER" id="PTHR19861">
    <property type="entry name" value="WD40 REPEAT PROTEIN SWD2"/>
    <property type="match status" value="1"/>
</dbReference>
<comment type="similarity">
    <text evidence="2">Belongs to the WD repeat SWD2 family.</text>
</comment>
<dbReference type="Pfam" id="PF00400">
    <property type="entry name" value="WD40"/>
    <property type="match status" value="2"/>
</dbReference>
<feature type="repeat" description="WD" evidence="6">
    <location>
        <begin position="302"/>
        <end position="326"/>
    </location>
</feature>
<evidence type="ECO:0000256" key="2">
    <source>
        <dbReference type="ARBA" id="ARBA00005616"/>
    </source>
</evidence>
<evidence type="ECO:0000313" key="7">
    <source>
        <dbReference type="EMBL" id="KIY64566.1"/>
    </source>
</evidence>
<dbReference type="PROSITE" id="PS00678">
    <property type="entry name" value="WD_REPEATS_1"/>
    <property type="match status" value="1"/>
</dbReference>
<dbReference type="InterPro" id="IPR019775">
    <property type="entry name" value="WD40_repeat_CS"/>
</dbReference>
<organism evidence="7 8">
    <name type="scientific">Cylindrobasidium torrendii FP15055 ss-10</name>
    <dbReference type="NCBI Taxonomy" id="1314674"/>
    <lineage>
        <taxon>Eukaryota</taxon>
        <taxon>Fungi</taxon>
        <taxon>Dikarya</taxon>
        <taxon>Basidiomycota</taxon>
        <taxon>Agaricomycotina</taxon>
        <taxon>Agaricomycetes</taxon>
        <taxon>Agaricomycetidae</taxon>
        <taxon>Agaricales</taxon>
        <taxon>Marasmiineae</taxon>
        <taxon>Physalacriaceae</taxon>
        <taxon>Cylindrobasidium</taxon>
    </lineage>
</organism>